<reference evidence="3" key="1">
    <citation type="submission" date="2017-03" db="EMBL/GenBank/DDBJ databases">
        <title>Full genome sequence of a non-lethal Shewanella isolate that potentiates virulence of Vibio parahaemolyticus causing acute hepatopancreatic necrosis disease (AHPND) in shrimp.</title>
        <authorList>
            <person name="Prachumwat A."/>
            <person name="Sritunyalucksana K."/>
        </authorList>
    </citation>
    <scope>NUCLEOTIDE SEQUENCE [LARGE SCALE GENOMIC DNA]</scope>
    <source>
        <strain evidence="3">TH2012</strain>
    </source>
</reference>
<keyword evidence="3" id="KW-1185">Reference proteome</keyword>
<feature type="chain" id="PRO_5045154043" evidence="1">
    <location>
        <begin position="22"/>
        <end position="107"/>
    </location>
</feature>
<dbReference type="RefSeq" id="WP_126167801.1">
    <property type="nucleotide sequence ID" value="NZ_CP020373.1"/>
</dbReference>
<accession>A0ABM7DPE8</accession>
<feature type="signal peptide" evidence="1">
    <location>
        <begin position="1"/>
        <end position="21"/>
    </location>
</feature>
<proteinExistence type="predicted"/>
<evidence type="ECO:0000256" key="1">
    <source>
        <dbReference type="SAM" id="SignalP"/>
    </source>
</evidence>
<dbReference type="EMBL" id="CP020373">
    <property type="protein sequence ID" value="AZQ11545.1"/>
    <property type="molecule type" value="Genomic_DNA"/>
</dbReference>
<gene>
    <name evidence="2" type="ORF">STH12_02467</name>
</gene>
<name>A0ABM7DPE8_9GAMM</name>
<dbReference type="Proteomes" id="UP000278437">
    <property type="component" value="Chromosome"/>
</dbReference>
<organism evidence="2 3">
    <name type="scientific">Shewanella khirikhana</name>
    <dbReference type="NCBI Taxonomy" id="1965282"/>
    <lineage>
        <taxon>Bacteria</taxon>
        <taxon>Pseudomonadati</taxon>
        <taxon>Pseudomonadota</taxon>
        <taxon>Gammaproteobacteria</taxon>
        <taxon>Alteromonadales</taxon>
        <taxon>Shewanellaceae</taxon>
        <taxon>Shewanella</taxon>
    </lineage>
</organism>
<evidence type="ECO:0000313" key="2">
    <source>
        <dbReference type="EMBL" id="AZQ11545.1"/>
    </source>
</evidence>
<evidence type="ECO:0000313" key="3">
    <source>
        <dbReference type="Proteomes" id="UP000278437"/>
    </source>
</evidence>
<sequence length="107" mass="12148">MKTKYCLLITVLMFVTISAEAFSKKITIYAKIPCTIKTSTIEYNREASNNIRLKVASNSDNDILVTYSGWQKRIPLKSNNEYEATIISGDSDSILRKNRHMDISVIP</sequence>
<keyword evidence="1" id="KW-0732">Signal</keyword>
<protein>
    <submittedName>
        <fullName evidence="2">Uncharacterized protein</fullName>
    </submittedName>
</protein>